<feature type="transmembrane region" description="Helical" evidence="1">
    <location>
        <begin position="77"/>
        <end position="98"/>
    </location>
</feature>
<name>A0ABT9RHV9_9ACTN</name>
<comment type="caution">
    <text evidence="2">The sequence shown here is derived from an EMBL/GenBank/DDBJ whole genome shotgun (WGS) entry which is preliminary data.</text>
</comment>
<feature type="transmembrane region" description="Helical" evidence="1">
    <location>
        <begin position="110"/>
        <end position="135"/>
    </location>
</feature>
<dbReference type="RefSeq" id="WP_306872176.1">
    <property type="nucleotide sequence ID" value="NZ_JAUSRB010000002.1"/>
</dbReference>
<reference evidence="2 3" key="1">
    <citation type="submission" date="2023-07" db="EMBL/GenBank/DDBJ databases">
        <title>Sequencing the genomes of 1000 actinobacteria strains.</title>
        <authorList>
            <person name="Klenk H.-P."/>
        </authorList>
    </citation>
    <scope>NUCLEOTIDE SEQUENCE [LARGE SCALE GENOMIC DNA]</scope>
    <source>
        <strain evidence="2 3">DSM 44109</strain>
    </source>
</reference>
<keyword evidence="1" id="KW-1133">Transmembrane helix</keyword>
<evidence type="ECO:0000256" key="1">
    <source>
        <dbReference type="SAM" id="Phobius"/>
    </source>
</evidence>
<evidence type="ECO:0000313" key="3">
    <source>
        <dbReference type="Proteomes" id="UP001230426"/>
    </source>
</evidence>
<accession>A0ABT9RHV9</accession>
<dbReference type="Proteomes" id="UP001230426">
    <property type="component" value="Unassembled WGS sequence"/>
</dbReference>
<keyword evidence="3" id="KW-1185">Reference proteome</keyword>
<evidence type="ECO:0000313" key="2">
    <source>
        <dbReference type="EMBL" id="MDP9868869.1"/>
    </source>
</evidence>
<dbReference type="EMBL" id="JAUSRB010000002">
    <property type="protein sequence ID" value="MDP9868869.1"/>
    <property type="molecule type" value="Genomic_DNA"/>
</dbReference>
<protein>
    <submittedName>
        <fullName evidence="2">Uncharacterized protein</fullName>
    </submittedName>
</protein>
<keyword evidence="1" id="KW-0472">Membrane</keyword>
<keyword evidence="1" id="KW-0812">Transmembrane</keyword>
<gene>
    <name evidence="2" type="ORF">J2S55_008135</name>
</gene>
<organism evidence="2 3">
    <name type="scientific">Streptosporangium brasiliense</name>
    <dbReference type="NCBI Taxonomy" id="47480"/>
    <lineage>
        <taxon>Bacteria</taxon>
        <taxon>Bacillati</taxon>
        <taxon>Actinomycetota</taxon>
        <taxon>Actinomycetes</taxon>
        <taxon>Streptosporangiales</taxon>
        <taxon>Streptosporangiaceae</taxon>
        <taxon>Streptosporangium</taxon>
    </lineage>
</organism>
<proteinExistence type="predicted"/>
<sequence length="155" mass="16609">MIALATVAVGVLAHWVYPGRIAESFRFGPGSAVAAAAVLVTTEAALRFMTHRRQPVGSTSQLTLDDALRSTSIHRTAGAGLAMLFLLLGFELFSLGGGTDIPALRVTLPWVGLVCVFFCAPASWLHIGHPCLWLIRRSAPRRANTPTEAQSRTET</sequence>